<proteinExistence type="inferred from homology"/>
<dbReference type="Pfam" id="PF08239">
    <property type="entry name" value="SH3_3"/>
    <property type="match status" value="1"/>
</dbReference>
<dbReference type="PROSITE" id="PS51892">
    <property type="entry name" value="SUBTILASE"/>
    <property type="match status" value="1"/>
</dbReference>
<reference evidence="9 10" key="1">
    <citation type="submission" date="2023-07" db="EMBL/GenBank/DDBJ databases">
        <title>Novel species in genus Planococcus.</title>
        <authorList>
            <person name="Ning S."/>
        </authorList>
    </citation>
    <scope>NUCLEOTIDE SEQUENCE [LARGE SCALE GENOMIC DNA]</scope>
    <source>
        <strain evidence="9 10">N017</strain>
    </source>
</reference>
<dbReference type="PROSITE" id="PS00136">
    <property type="entry name" value="SUBTILASE_ASP"/>
    <property type="match status" value="1"/>
</dbReference>
<feature type="active site" description="Charge relay system" evidence="5">
    <location>
        <position position="174"/>
    </location>
</feature>
<evidence type="ECO:0000256" key="6">
    <source>
        <dbReference type="RuleBase" id="RU003355"/>
    </source>
</evidence>
<keyword evidence="10" id="KW-1185">Reference proteome</keyword>
<dbReference type="EMBL" id="JAUJWU010000001">
    <property type="protein sequence ID" value="MDN7244579.1"/>
    <property type="molecule type" value="Genomic_DNA"/>
</dbReference>
<evidence type="ECO:0000256" key="3">
    <source>
        <dbReference type="ARBA" id="ARBA00022801"/>
    </source>
</evidence>
<dbReference type="PROSITE" id="PS00138">
    <property type="entry name" value="SUBTILASE_SER"/>
    <property type="match status" value="1"/>
</dbReference>
<dbReference type="InterPro" id="IPR003646">
    <property type="entry name" value="SH3-like_bac-type"/>
</dbReference>
<protein>
    <submittedName>
        <fullName evidence="9">S8 family serine peptidase</fullName>
    </submittedName>
</protein>
<sequence length="696" mass="72956">MKKILLMMSVLMLFSVSGNLAYADDENLLAKDQNETDQVIIKLKDDASISLKNSVTVASDPPGNDQLLALEVPENQSVDAFIDDLEKHEDIQSVEPDYRVELSYTLNDPSFNNLQYHHQKMETKLAWDKTRGSADVIVAVIDDGIDISHPELKTQILNPFDTVKESSSVAAGAHGTHVAGIIGASINNGLGGAGIAPAAKIMPINVFNGNFAYTSEIIEGIYRAVEQGADIINLSLGGYAYSSAFNEAIQAAHKKGVVIIAAAGNERIEKPYYPASYANVISVASSTSLDKASDFSNFGKNIDITAPGTAIYSTLPKGAYGLMSGTSMATPMVSGVAALIKASEPALNNIEIENRLYNSADDLGVTGKDPVYGHGRVNARKALLINYLPVPYVSGVFDYSVAVKGSTEANATVTIKSGSAVLNTGVADSAGRFKVAIPKQKMGTKLSVSSTNSAGLVSQAKEVTVRDGIAPSVPAVNPISSISTSITGKAEVNAKVYSYTGDKKIGEAVAAKGVFAIPIAKQKPDVTISVIAVDAAGNKSAGKTVKVSDKTAPGIPTVNPVKNDSVTITGKAESDAKVYAYAGKVKLGETTAKSGAYSIKVAKQKTGTAIAVYAVDSAKNKSAAKTIKVIAAEKAVNGTHYTITSNVNMRTGASTSHGVIIVIPKGKSVEYVGKSGSWYKVKYGTKTGWVYGSYLK</sequence>
<dbReference type="SMART" id="SM00287">
    <property type="entry name" value="SH3b"/>
    <property type="match status" value="1"/>
</dbReference>
<dbReference type="InterPro" id="IPR023828">
    <property type="entry name" value="Peptidase_S8_Ser-AS"/>
</dbReference>
<keyword evidence="4 5" id="KW-0720">Serine protease</keyword>
<keyword evidence="2 5" id="KW-0645">Protease</keyword>
<dbReference type="PROSITE" id="PS00137">
    <property type="entry name" value="SUBTILASE_HIS"/>
    <property type="match status" value="1"/>
</dbReference>
<evidence type="ECO:0000259" key="8">
    <source>
        <dbReference type="PROSITE" id="PS51781"/>
    </source>
</evidence>
<comment type="similarity">
    <text evidence="1 5 6">Belongs to the peptidase S8 family.</text>
</comment>
<gene>
    <name evidence="9" type="ORF">QWY13_03655</name>
</gene>
<name>A0ABT8NA74_9BACL</name>
<feature type="signal peptide" evidence="7">
    <location>
        <begin position="1"/>
        <end position="23"/>
    </location>
</feature>
<feature type="domain" description="SH3b" evidence="8">
    <location>
        <begin position="638"/>
        <end position="696"/>
    </location>
</feature>
<evidence type="ECO:0000256" key="2">
    <source>
        <dbReference type="ARBA" id="ARBA00022670"/>
    </source>
</evidence>
<dbReference type="Gene3D" id="2.60.40.10">
    <property type="entry name" value="Immunoglobulins"/>
    <property type="match status" value="3"/>
</dbReference>
<dbReference type="InterPro" id="IPR023827">
    <property type="entry name" value="Peptidase_S8_Asp-AS"/>
</dbReference>
<dbReference type="InterPro" id="IPR022398">
    <property type="entry name" value="Peptidase_S8_His-AS"/>
</dbReference>
<comment type="caution">
    <text evidence="9">The sequence shown here is derived from an EMBL/GenBank/DDBJ whole genome shotgun (WGS) entry which is preliminary data.</text>
</comment>
<dbReference type="Pfam" id="PF17936">
    <property type="entry name" value="Big_6"/>
    <property type="match status" value="3"/>
</dbReference>
<dbReference type="PANTHER" id="PTHR43806:SF11">
    <property type="entry name" value="CEREVISIN-RELATED"/>
    <property type="match status" value="1"/>
</dbReference>
<dbReference type="PRINTS" id="PR00723">
    <property type="entry name" value="SUBTILISIN"/>
</dbReference>
<evidence type="ECO:0000313" key="9">
    <source>
        <dbReference type="EMBL" id="MDN7244579.1"/>
    </source>
</evidence>
<dbReference type="InterPro" id="IPR036852">
    <property type="entry name" value="Peptidase_S8/S53_dom_sf"/>
</dbReference>
<dbReference type="RefSeq" id="WP_301855013.1">
    <property type="nucleotide sequence ID" value="NZ_JAUJWU010000001.1"/>
</dbReference>
<dbReference type="InterPro" id="IPR000209">
    <property type="entry name" value="Peptidase_S8/S53_dom"/>
</dbReference>
<evidence type="ECO:0000256" key="4">
    <source>
        <dbReference type="ARBA" id="ARBA00022825"/>
    </source>
</evidence>
<evidence type="ECO:0000256" key="1">
    <source>
        <dbReference type="ARBA" id="ARBA00011073"/>
    </source>
</evidence>
<dbReference type="InterPro" id="IPR050131">
    <property type="entry name" value="Peptidase_S8_subtilisin-like"/>
</dbReference>
<keyword evidence="7" id="KW-0732">Signal</keyword>
<dbReference type="InterPro" id="IPR013783">
    <property type="entry name" value="Ig-like_fold"/>
</dbReference>
<feature type="chain" id="PRO_5045251495" evidence="7">
    <location>
        <begin position="24"/>
        <end position="696"/>
    </location>
</feature>
<dbReference type="InterPro" id="IPR041498">
    <property type="entry name" value="Big_6"/>
</dbReference>
<dbReference type="InterPro" id="IPR015500">
    <property type="entry name" value="Peptidase_S8_subtilisin-rel"/>
</dbReference>
<feature type="active site" description="Charge relay system" evidence="5">
    <location>
        <position position="142"/>
    </location>
</feature>
<dbReference type="Proteomes" id="UP001172142">
    <property type="component" value="Unassembled WGS sequence"/>
</dbReference>
<dbReference type="PROSITE" id="PS51781">
    <property type="entry name" value="SH3B"/>
    <property type="match status" value="1"/>
</dbReference>
<dbReference type="Gene3D" id="3.40.50.200">
    <property type="entry name" value="Peptidase S8/S53 domain"/>
    <property type="match status" value="1"/>
</dbReference>
<dbReference type="PANTHER" id="PTHR43806">
    <property type="entry name" value="PEPTIDASE S8"/>
    <property type="match status" value="1"/>
</dbReference>
<evidence type="ECO:0000256" key="7">
    <source>
        <dbReference type="SAM" id="SignalP"/>
    </source>
</evidence>
<dbReference type="Gene3D" id="2.30.30.40">
    <property type="entry name" value="SH3 Domains"/>
    <property type="match status" value="1"/>
</dbReference>
<keyword evidence="3 5" id="KW-0378">Hydrolase</keyword>
<evidence type="ECO:0000313" key="10">
    <source>
        <dbReference type="Proteomes" id="UP001172142"/>
    </source>
</evidence>
<feature type="active site" description="Charge relay system" evidence="5">
    <location>
        <position position="327"/>
    </location>
</feature>
<organism evidence="9 10">
    <name type="scientific">Planococcus shenhongbingii</name>
    <dbReference type="NCBI Taxonomy" id="3058398"/>
    <lineage>
        <taxon>Bacteria</taxon>
        <taxon>Bacillati</taxon>
        <taxon>Bacillota</taxon>
        <taxon>Bacilli</taxon>
        <taxon>Bacillales</taxon>
        <taxon>Caryophanaceae</taxon>
        <taxon>Planococcus</taxon>
    </lineage>
</organism>
<evidence type="ECO:0000256" key="5">
    <source>
        <dbReference type="PROSITE-ProRule" id="PRU01240"/>
    </source>
</evidence>
<dbReference type="SUPFAM" id="SSF52743">
    <property type="entry name" value="Subtilisin-like"/>
    <property type="match status" value="1"/>
</dbReference>
<dbReference type="Pfam" id="PF00082">
    <property type="entry name" value="Peptidase_S8"/>
    <property type="match status" value="1"/>
</dbReference>
<accession>A0ABT8NA74</accession>